<feature type="transmembrane region" description="Helical" evidence="8">
    <location>
        <begin position="108"/>
        <end position="127"/>
    </location>
</feature>
<evidence type="ECO:0000256" key="5">
    <source>
        <dbReference type="ARBA" id="ARBA00022989"/>
    </source>
</evidence>
<dbReference type="STRING" id="861299.J421_2032"/>
<keyword evidence="4 8" id="KW-0812">Transmembrane</keyword>
<feature type="transmembrane region" description="Helical" evidence="8">
    <location>
        <begin position="21"/>
        <end position="41"/>
    </location>
</feature>
<feature type="binding site" evidence="7">
    <location>
        <position position="196"/>
    </location>
    <ligand>
        <name>Zn(2+)</name>
        <dbReference type="ChEBI" id="CHEBI:29105"/>
    </ligand>
</feature>
<sequence length="218" mass="23332">MSEARPQSLAEEVANSLTHGVGLVASVAAFPALLVAASARGDPLHRLSAVVFGATLVLCYLASTLYHAVTVPRLKHALRVLDHAAIFLFIAGTWTPFALGALRGTVGWTLLVVVWSIALVGVAMKLWVGCRPEYERVSLTLYLGMGWIVVFAIRPIVAAIGVVGFAWLAAGGLAYTLGVVFYARDCRWRYGHAVWHLCVAAGSACHFVAVLRHAWPTG</sequence>
<comment type="similarity">
    <text evidence="2">Belongs to the UPF0073 (Hly-III) family.</text>
</comment>
<dbReference type="OrthoDB" id="9813689at2"/>
<evidence type="ECO:0000256" key="8">
    <source>
        <dbReference type="SAM" id="Phobius"/>
    </source>
</evidence>
<dbReference type="PANTHER" id="PTHR20855">
    <property type="entry name" value="ADIPOR/PROGESTIN RECEPTOR-RELATED"/>
    <property type="match status" value="1"/>
</dbReference>
<dbReference type="InParanoid" id="W0REN4"/>
<keyword evidence="7" id="KW-0862">Zinc</keyword>
<dbReference type="EMBL" id="CP007128">
    <property type="protein sequence ID" value="AHG89569.1"/>
    <property type="molecule type" value="Genomic_DNA"/>
</dbReference>
<dbReference type="AlphaFoldDB" id="W0REN4"/>
<gene>
    <name evidence="9" type="ORF">J421_2032</name>
</gene>
<evidence type="ECO:0000256" key="1">
    <source>
        <dbReference type="ARBA" id="ARBA00004651"/>
    </source>
</evidence>
<evidence type="ECO:0000256" key="2">
    <source>
        <dbReference type="ARBA" id="ARBA00008488"/>
    </source>
</evidence>
<keyword evidence="6 8" id="KW-0472">Membrane</keyword>
<evidence type="ECO:0000256" key="3">
    <source>
        <dbReference type="ARBA" id="ARBA00022475"/>
    </source>
</evidence>
<dbReference type="RefSeq" id="WP_025411064.1">
    <property type="nucleotide sequence ID" value="NZ_CP007128.1"/>
</dbReference>
<dbReference type="Pfam" id="PF03006">
    <property type="entry name" value="HlyIII"/>
    <property type="match status" value="1"/>
</dbReference>
<evidence type="ECO:0000313" key="9">
    <source>
        <dbReference type="EMBL" id="AHG89569.1"/>
    </source>
</evidence>
<evidence type="ECO:0000313" key="10">
    <source>
        <dbReference type="Proteomes" id="UP000019151"/>
    </source>
</evidence>
<comment type="subcellular location">
    <subcellularLocation>
        <location evidence="1">Cell membrane</location>
        <topology evidence="1">Multi-pass membrane protein</topology>
    </subcellularLocation>
</comment>
<proteinExistence type="inferred from homology"/>
<evidence type="ECO:0000256" key="7">
    <source>
        <dbReference type="PIRSR" id="PIRSR604254-1"/>
    </source>
</evidence>
<keyword evidence="3" id="KW-1003">Cell membrane</keyword>
<dbReference type="FunCoup" id="W0REN4">
    <property type="interactions" value="33"/>
</dbReference>
<feature type="transmembrane region" description="Helical" evidence="8">
    <location>
        <begin position="194"/>
        <end position="215"/>
    </location>
</feature>
<keyword evidence="5 8" id="KW-1133">Transmembrane helix</keyword>
<dbReference type="InterPro" id="IPR004254">
    <property type="entry name" value="AdipoR/HlyIII-related"/>
</dbReference>
<reference evidence="9 10" key="1">
    <citation type="journal article" date="2014" name="Genome Announc.">
        <title>Genome Sequence and Methylome of Soil Bacterium Gemmatirosa kalamazoonensis KBS708T, a Member of the Rarely Cultivated Gemmatimonadetes Phylum.</title>
        <authorList>
            <person name="Debruyn J.M."/>
            <person name="Radosevich M."/>
            <person name="Wommack K.E."/>
            <person name="Polson S.W."/>
            <person name="Hauser L.J."/>
            <person name="Fawaz M.N."/>
            <person name="Korlach J."/>
            <person name="Tsai Y.C."/>
        </authorList>
    </citation>
    <scope>NUCLEOTIDE SEQUENCE [LARGE SCALE GENOMIC DNA]</scope>
    <source>
        <strain evidence="9 10">KBS708</strain>
    </source>
</reference>
<accession>W0REN4</accession>
<dbReference type="GO" id="GO:0005886">
    <property type="term" value="C:plasma membrane"/>
    <property type="evidence" value="ECO:0007669"/>
    <property type="project" value="UniProtKB-SubCell"/>
</dbReference>
<feature type="transmembrane region" description="Helical" evidence="8">
    <location>
        <begin position="163"/>
        <end position="182"/>
    </location>
</feature>
<keyword evidence="10" id="KW-1185">Reference proteome</keyword>
<keyword evidence="7" id="KW-0479">Metal-binding</keyword>
<dbReference type="eggNOG" id="COG1272">
    <property type="taxonomic scope" value="Bacteria"/>
</dbReference>
<evidence type="ECO:0000256" key="6">
    <source>
        <dbReference type="ARBA" id="ARBA00023136"/>
    </source>
</evidence>
<feature type="transmembrane region" description="Helical" evidence="8">
    <location>
        <begin position="80"/>
        <end position="102"/>
    </location>
</feature>
<feature type="transmembrane region" description="Helical" evidence="8">
    <location>
        <begin position="47"/>
        <end position="68"/>
    </location>
</feature>
<dbReference type="NCBIfam" id="TIGR01065">
    <property type="entry name" value="hlyIII"/>
    <property type="match status" value="1"/>
</dbReference>
<organism evidence="9 10">
    <name type="scientific">Gemmatirosa kalamazoonensis</name>
    <dbReference type="NCBI Taxonomy" id="861299"/>
    <lineage>
        <taxon>Bacteria</taxon>
        <taxon>Pseudomonadati</taxon>
        <taxon>Gemmatimonadota</taxon>
        <taxon>Gemmatimonadia</taxon>
        <taxon>Gemmatimonadales</taxon>
        <taxon>Gemmatimonadaceae</taxon>
        <taxon>Gemmatirosa</taxon>
    </lineage>
</organism>
<dbReference type="HOGENOM" id="CLU_051078_1_0_0"/>
<evidence type="ECO:0000256" key="4">
    <source>
        <dbReference type="ARBA" id="ARBA00022692"/>
    </source>
</evidence>
<dbReference type="InterPro" id="IPR005744">
    <property type="entry name" value="Hy-lIII"/>
</dbReference>
<protein>
    <submittedName>
        <fullName evidence="9">Channel protein, hemolysin III family</fullName>
    </submittedName>
</protein>
<dbReference type="GO" id="GO:0140911">
    <property type="term" value="F:pore-forming activity"/>
    <property type="evidence" value="ECO:0007669"/>
    <property type="project" value="InterPro"/>
</dbReference>
<dbReference type="KEGG" id="gba:J421_2032"/>
<dbReference type="PANTHER" id="PTHR20855:SF3">
    <property type="entry name" value="LD03007P"/>
    <property type="match status" value="1"/>
</dbReference>
<name>W0REN4_9BACT</name>
<dbReference type="PATRIC" id="fig|861299.3.peg.2070"/>
<dbReference type="Proteomes" id="UP000019151">
    <property type="component" value="Chromosome"/>
</dbReference>
<feature type="binding site" evidence="7">
    <location>
        <position position="67"/>
    </location>
    <ligand>
        <name>Zn(2+)</name>
        <dbReference type="ChEBI" id="CHEBI:29105"/>
    </ligand>
</feature>
<feature type="transmembrane region" description="Helical" evidence="8">
    <location>
        <begin position="139"/>
        <end position="157"/>
    </location>
</feature>
<dbReference type="GO" id="GO:0046872">
    <property type="term" value="F:metal ion binding"/>
    <property type="evidence" value="ECO:0007669"/>
    <property type="project" value="UniProtKB-KW"/>
</dbReference>
<feature type="binding site" evidence="7">
    <location>
        <position position="192"/>
    </location>
    <ligand>
        <name>Zn(2+)</name>
        <dbReference type="ChEBI" id="CHEBI:29105"/>
    </ligand>
</feature>